<dbReference type="Proteomes" id="UP000474957">
    <property type="component" value="Unassembled WGS sequence"/>
</dbReference>
<protein>
    <submittedName>
        <fullName evidence="5">Methyltransferase domain-containing protein</fullName>
    </submittedName>
</protein>
<dbReference type="PANTHER" id="PTHR43861:SF1">
    <property type="entry name" value="TRANS-ACONITATE 2-METHYLTRANSFERASE"/>
    <property type="match status" value="1"/>
</dbReference>
<dbReference type="GO" id="GO:0000179">
    <property type="term" value="F:rRNA (adenine-N6,N6-)-dimethyltransferase activity"/>
    <property type="evidence" value="ECO:0007669"/>
    <property type="project" value="InterPro"/>
</dbReference>
<reference evidence="5 6" key="1">
    <citation type="submission" date="2019-10" db="EMBL/GenBank/DDBJ databases">
        <title>Cognatihalovulum marinum gen. nov. sp. nov., a new member of the family Rhodobacteraceae isolated from deep seawater of the Northwest Indian Ocean.</title>
        <authorList>
            <person name="Ruan C."/>
            <person name="Wang J."/>
            <person name="Zheng X."/>
            <person name="Song L."/>
            <person name="Zhu Y."/>
            <person name="Huang Y."/>
            <person name="Lu Z."/>
            <person name="Du W."/>
            <person name="Huang L."/>
            <person name="Dai X."/>
        </authorList>
    </citation>
    <scope>NUCLEOTIDE SEQUENCE [LARGE SCALE GENOMIC DNA]</scope>
    <source>
        <strain evidence="5 6">2CG4</strain>
    </source>
</reference>
<keyword evidence="1 5" id="KW-0489">Methyltransferase</keyword>
<name>A0A6L5YZ30_9RHOB</name>
<feature type="domain" description="Ribosomal RNA adenine methylase transferase N-terminal" evidence="4">
    <location>
        <begin position="28"/>
        <end position="164"/>
    </location>
</feature>
<proteinExistence type="predicted"/>
<organism evidence="5 6">
    <name type="scientific">Halovulum marinum</name>
    <dbReference type="NCBI Taxonomy" id="2662447"/>
    <lineage>
        <taxon>Bacteria</taxon>
        <taxon>Pseudomonadati</taxon>
        <taxon>Pseudomonadota</taxon>
        <taxon>Alphaproteobacteria</taxon>
        <taxon>Rhodobacterales</taxon>
        <taxon>Paracoccaceae</taxon>
        <taxon>Halovulum</taxon>
    </lineage>
</organism>
<dbReference type="AlphaFoldDB" id="A0A6L5YZ30"/>
<dbReference type="InterPro" id="IPR029063">
    <property type="entry name" value="SAM-dependent_MTases_sf"/>
</dbReference>
<evidence type="ECO:0000313" key="6">
    <source>
        <dbReference type="Proteomes" id="UP000474957"/>
    </source>
</evidence>
<keyword evidence="2 5" id="KW-0808">Transferase</keyword>
<dbReference type="RefSeq" id="WP_154445419.1">
    <property type="nucleotide sequence ID" value="NZ_WIND01000002.1"/>
</dbReference>
<dbReference type="CDD" id="cd02440">
    <property type="entry name" value="AdoMet_MTases"/>
    <property type="match status" value="1"/>
</dbReference>
<dbReference type="PANTHER" id="PTHR43861">
    <property type="entry name" value="TRANS-ACONITATE 2-METHYLTRANSFERASE-RELATED"/>
    <property type="match status" value="1"/>
</dbReference>
<accession>A0A6L5YZ30</accession>
<dbReference type="InterPro" id="IPR020596">
    <property type="entry name" value="rRNA_Ade_Mease_Trfase_CS"/>
</dbReference>
<evidence type="ECO:0000256" key="3">
    <source>
        <dbReference type="ARBA" id="ARBA00022691"/>
    </source>
</evidence>
<sequence>MPDPATPAAGQVWSAQGYAANAGFVPLLAADLLDTLAPQPGEAILDLGCGDGVLTARIAAAGASVTGLEPDPALAAAARARGIAVLERDAHQPFGAAAYDAVFSNAALHWMRAPETVHANIARALRPGGRLVAEQGGFGNIAAIVTAMKAALQAERLPERARNPWDFPSPTLQRERLERAGLQVTEMRLFPRPTPLPTGMAGWLETFAGPFLLGLPEQTRARVLERALALLSDLQDPREGWIADYVRLRFTAVKPG</sequence>
<dbReference type="Gene3D" id="3.40.50.150">
    <property type="entry name" value="Vaccinia Virus protein VP39"/>
    <property type="match status" value="1"/>
</dbReference>
<dbReference type="SMART" id="SM00650">
    <property type="entry name" value="rADc"/>
    <property type="match status" value="1"/>
</dbReference>
<evidence type="ECO:0000256" key="2">
    <source>
        <dbReference type="ARBA" id="ARBA00022679"/>
    </source>
</evidence>
<dbReference type="Pfam" id="PF08241">
    <property type="entry name" value="Methyltransf_11"/>
    <property type="match status" value="1"/>
</dbReference>
<dbReference type="SUPFAM" id="SSF53335">
    <property type="entry name" value="S-adenosyl-L-methionine-dependent methyltransferases"/>
    <property type="match status" value="1"/>
</dbReference>
<dbReference type="EMBL" id="WIND01000002">
    <property type="protein sequence ID" value="MSU88954.1"/>
    <property type="molecule type" value="Genomic_DNA"/>
</dbReference>
<evidence type="ECO:0000259" key="4">
    <source>
        <dbReference type="SMART" id="SM00650"/>
    </source>
</evidence>
<dbReference type="InterPro" id="IPR013216">
    <property type="entry name" value="Methyltransf_11"/>
</dbReference>
<comment type="caution">
    <text evidence="5">The sequence shown here is derived from an EMBL/GenBank/DDBJ whole genome shotgun (WGS) entry which is preliminary data.</text>
</comment>
<gene>
    <name evidence="5" type="ORF">GE300_04860</name>
</gene>
<evidence type="ECO:0000256" key="1">
    <source>
        <dbReference type="ARBA" id="ARBA00022603"/>
    </source>
</evidence>
<dbReference type="InterPro" id="IPR020598">
    <property type="entry name" value="rRNA_Ade_methylase_Trfase_N"/>
</dbReference>
<dbReference type="PROSITE" id="PS01131">
    <property type="entry name" value="RRNA_A_DIMETH"/>
    <property type="match status" value="1"/>
</dbReference>
<keyword evidence="3" id="KW-0949">S-adenosyl-L-methionine</keyword>
<keyword evidence="6" id="KW-1185">Reference proteome</keyword>
<evidence type="ECO:0000313" key="5">
    <source>
        <dbReference type="EMBL" id="MSU88954.1"/>
    </source>
</evidence>